<dbReference type="Pfam" id="PF04679">
    <property type="entry name" value="DNA_ligase_A_C"/>
    <property type="match status" value="1"/>
</dbReference>
<proteinExistence type="inferred from homology"/>
<dbReference type="PROSITE" id="PS50160">
    <property type="entry name" value="DNA_LIGASE_A3"/>
    <property type="match status" value="1"/>
</dbReference>
<feature type="region of interest" description="Disordered" evidence="5">
    <location>
        <begin position="332"/>
        <end position="363"/>
    </location>
</feature>
<accession>A0ABW1QVS6</accession>
<protein>
    <recommendedName>
        <fullName evidence="2">DNA ligase (ATP)</fullName>
        <ecNumber evidence="2">6.5.1.1</ecNumber>
    </recommendedName>
</protein>
<dbReference type="Pfam" id="PF01068">
    <property type="entry name" value="DNA_ligase_A_M"/>
    <property type="match status" value="1"/>
</dbReference>
<dbReference type="SUPFAM" id="SSF56091">
    <property type="entry name" value="DNA ligase/mRNA capping enzyme, catalytic domain"/>
    <property type="match status" value="1"/>
</dbReference>
<dbReference type="Proteomes" id="UP001596098">
    <property type="component" value="Unassembled WGS sequence"/>
</dbReference>
<evidence type="ECO:0000313" key="7">
    <source>
        <dbReference type="EMBL" id="MFC6152581.1"/>
    </source>
</evidence>
<sequence length="363" mass="38101">MLAMRGDRLPEGPGWCHEVKWDGVRALVVVSTAGTRILTRNGNDVTAAVVEFAGLRVAVPGHAPVEAVLDAELVAMVDGRPSFQAVMSRLRGGSSRAAARSSDQPRAALVLVVFDLLASGGQDLTGLTLQDRRALLEELSFLPGVTPAGSDSVPGAVMRSPIHDDVRALWDATAAQGLEGVISKRWDSTYETGVRSTAWLKFPHRTRTSWVVGGWRPELGGDRAGGHRIGALLLGEPRRGPSSGPPGLFARGAVGSGITGQQEQELRALLAAIPRRTSPFIDLSAAEETTAVWVEPALVVDVESLGFTENGRLRQASFAGVRADLGVEDLLADPQSRPVADGDGAPGDPTDPTGRLEVGGRGG</sequence>
<comment type="catalytic activity">
    <reaction evidence="4">
        <text>ATP + (deoxyribonucleotide)n-3'-hydroxyl + 5'-phospho-(deoxyribonucleotide)m = (deoxyribonucleotide)n+m + AMP + diphosphate.</text>
        <dbReference type="EC" id="6.5.1.1"/>
    </reaction>
</comment>
<dbReference type="CDD" id="cd07971">
    <property type="entry name" value="OBF_DNA_ligase_LigD"/>
    <property type="match status" value="1"/>
</dbReference>
<evidence type="ECO:0000256" key="2">
    <source>
        <dbReference type="ARBA" id="ARBA00012727"/>
    </source>
</evidence>
<dbReference type="RefSeq" id="WP_239022278.1">
    <property type="nucleotide sequence ID" value="NZ_CP034929.1"/>
</dbReference>
<dbReference type="InterPro" id="IPR012310">
    <property type="entry name" value="DNA_ligase_ATP-dep_cent"/>
</dbReference>
<dbReference type="PANTHER" id="PTHR45674">
    <property type="entry name" value="DNA LIGASE 1/3 FAMILY MEMBER"/>
    <property type="match status" value="1"/>
</dbReference>
<organism evidence="7 8">
    <name type="scientific">Nocardioides yefusunii</name>
    <dbReference type="NCBI Taxonomy" id="2500546"/>
    <lineage>
        <taxon>Bacteria</taxon>
        <taxon>Bacillati</taxon>
        <taxon>Actinomycetota</taxon>
        <taxon>Actinomycetes</taxon>
        <taxon>Propionibacteriales</taxon>
        <taxon>Nocardioidaceae</taxon>
        <taxon>Nocardioides</taxon>
    </lineage>
</organism>
<reference evidence="8" key="1">
    <citation type="journal article" date="2019" name="Int. J. Syst. Evol. Microbiol.">
        <title>The Global Catalogue of Microorganisms (GCM) 10K type strain sequencing project: providing services to taxonomists for standard genome sequencing and annotation.</title>
        <authorList>
            <consortium name="The Broad Institute Genomics Platform"/>
            <consortium name="The Broad Institute Genome Sequencing Center for Infectious Disease"/>
            <person name="Wu L."/>
            <person name="Ma J."/>
        </authorList>
    </citation>
    <scope>NUCLEOTIDE SEQUENCE [LARGE SCALE GENOMIC DNA]</scope>
    <source>
        <strain evidence="8">DFY28</strain>
    </source>
</reference>
<comment type="caution">
    <text evidence="7">The sequence shown here is derived from an EMBL/GenBank/DDBJ whole genome shotgun (WGS) entry which is preliminary data.</text>
</comment>
<dbReference type="GO" id="GO:0016874">
    <property type="term" value="F:ligase activity"/>
    <property type="evidence" value="ECO:0007669"/>
    <property type="project" value="UniProtKB-KW"/>
</dbReference>
<evidence type="ECO:0000256" key="5">
    <source>
        <dbReference type="SAM" id="MobiDB-lite"/>
    </source>
</evidence>
<dbReference type="EMBL" id="JBHSQI010000002">
    <property type="protein sequence ID" value="MFC6152581.1"/>
    <property type="molecule type" value="Genomic_DNA"/>
</dbReference>
<dbReference type="SUPFAM" id="SSF50249">
    <property type="entry name" value="Nucleic acid-binding proteins"/>
    <property type="match status" value="1"/>
</dbReference>
<feature type="domain" description="ATP-dependent DNA ligase family profile" evidence="6">
    <location>
        <begin position="102"/>
        <end position="255"/>
    </location>
</feature>
<gene>
    <name evidence="7" type="ORF">ACFPWU_02745</name>
</gene>
<comment type="similarity">
    <text evidence="1">Belongs to the ATP-dependent DNA ligase family.</text>
</comment>
<keyword evidence="8" id="KW-1185">Reference proteome</keyword>
<dbReference type="Gene3D" id="2.40.50.140">
    <property type="entry name" value="Nucleic acid-binding proteins"/>
    <property type="match status" value="1"/>
</dbReference>
<dbReference type="Gene3D" id="3.30.470.30">
    <property type="entry name" value="DNA ligase/mRNA capping enzyme"/>
    <property type="match status" value="1"/>
</dbReference>
<dbReference type="PANTHER" id="PTHR45674:SF4">
    <property type="entry name" value="DNA LIGASE 1"/>
    <property type="match status" value="1"/>
</dbReference>
<dbReference type="InterPro" id="IPR050191">
    <property type="entry name" value="ATP-dep_DNA_ligase"/>
</dbReference>
<evidence type="ECO:0000256" key="3">
    <source>
        <dbReference type="ARBA" id="ARBA00022598"/>
    </source>
</evidence>
<dbReference type="EC" id="6.5.1.1" evidence="2"/>
<evidence type="ECO:0000313" key="8">
    <source>
        <dbReference type="Proteomes" id="UP001596098"/>
    </source>
</evidence>
<dbReference type="CDD" id="cd07906">
    <property type="entry name" value="Adenylation_DNA_ligase_LigD_LigC"/>
    <property type="match status" value="1"/>
</dbReference>
<feature type="compositionally biased region" description="Low complexity" evidence="5">
    <location>
        <begin position="338"/>
        <end position="353"/>
    </location>
</feature>
<keyword evidence="3 7" id="KW-0436">Ligase</keyword>
<evidence type="ECO:0000256" key="4">
    <source>
        <dbReference type="ARBA" id="ARBA00034003"/>
    </source>
</evidence>
<evidence type="ECO:0000259" key="6">
    <source>
        <dbReference type="PROSITE" id="PS50160"/>
    </source>
</evidence>
<dbReference type="InterPro" id="IPR012340">
    <property type="entry name" value="NA-bd_OB-fold"/>
</dbReference>
<name>A0ABW1QVS6_9ACTN</name>
<evidence type="ECO:0000256" key="1">
    <source>
        <dbReference type="ARBA" id="ARBA00007572"/>
    </source>
</evidence>
<dbReference type="Gene3D" id="3.30.1490.70">
    <property type="match status" value="1"/>
</dbReference>
<dbReference type="InterPro" id="IPR012309">
    <property type="entry name" value="DNA_ligase_ATP-dep_C"/>
</dbReference>